<dbReference type="Proteomes" id="UP001565243">
    <property type="component" value="Unassembled WGS sequence"/>
</dbReference>
<name>A0ABV4E684_9GAMM</name>
<evidence type="ECO:0000313" key="1">
    <source>
        <dbReference type="EMBL" id="MEY8770425.1"/>
    </source>
</evidence>
<dbReference type="GO" id="GO:0004519">
    <property type="term" value="F:endonuclease activity"/>
    <property type="evidence" value="ECO:0007669"/>
    <property type="project" value="UniProtKB-KW"/>
</dbReference>
<dbReference type="RefSeq" id="WP_369895261.1">
    <property type="nucleotide sequence ID" value="NZ_JBGFFX010000003.1"/>
</dbReference>
<keyword evidence="1" id="KW-0540">Nuclease</keyword>
<proteinExistence type="predicted"/>
<keyword evidence="2" id="KW-1185">Reference proteome</keyword>
<sequence>MNSKTIRLAPACIKTLTKVEVDKKSSHQHEFNGVFELRGIFGPEKRTFLAKFSIRGQDVFEKTDVTWYEARENHPVRSEYRLYFKENIVMENASVGDNIIIGFDDSQQLNFILIKKDGPGYNGLVQNWTPL</sequence>
<comment type="caution">
    <text evidence="1">The sequence shown here is derived from an EMBL/GenBank/DDBJ whole genome shotgun (WGS) entry which is preliminary data.</text>
</comment>
<reference evidence="1 2" key="1">
    <citation type="submission" date="2024-07" db="EMBL/GenBank/DDBJ databases">
        <authorList>
            <person name="Hebao G."/>
        </authorList>
    </citation>
    <scope>NUCLEOTIDE SEQUENCE [LARGE SCALE GENOMIC DNA]</scope>
    <source>
        <strain evidence="1 2">ACCC 02193</strain>
    </source>
</reference>
<protein>
    <submittedName>
        <fullName evidence="1">Type II restriction endonuclease</fullName>
    </submittedName>
</protein>
<evidence type="ECO:0000313" key="2">
    <source>
        <dbReference type="Proteomes" id="UP001565243"/>
    </source>
</evidence>
<organism evidence="1 2">
    <name type="scientific">Erwinia aeris</name>
    <dbReference type="NCBI Taxonomy" id="3239803"/>
    <lineage>
        <taxon>Bacteria</taxon>
        <taxon>Pseudomonadati</taxon>
        <taxon>Pseudomonadota</taxon>
        <taxon>Gammaproteobacteria</taxon>
        <taxon>Enterobacterales</taxon>
        <taxon>Erwiniaceae</taxon>
        <taxon>Erwinia</taxon>
    </lineage>
</organism>
<dbReference type="EMBL" id="JBGFFX010000003">
    <property type="protein sequence ID" value="MEY8770425.1"/>
    <property type="molecule type" value="Genomic_DNA"/>
</dbReference>
<keyword evidence="1" id="KW-0378">Hydrolase</keyword>
<keyword evidence="1" id="KW-0255">Endonuclease</keyword>
<gene>
    <name evidence="1" type="ORF">AB6T85_08310</name>
</gene>
<accession>A0ABV4E684</accession>